<dbReference type="Pfam" id="PF09351">
    <property type="entry name" value="DUF1993"/>
    <property type="match status" value="1"/>
</dbReference>
<dbReference type="GeneID" id="81357322"/>
<dbReference type="InterPro" id="IPR034660">
    <property type="entry name" value="DinB/YfiT-like"/>
</dbReference>
<dbReference type="InterPro" id="IPR018531">
    <property type="entry name" value="DUF1993"/>
</dbReference>
<evidence type="ECO:0000313" key="2">
    <source>
        <dbReference type="Proteomes" id="UP001149074"/>
    </source>
</evidence>
<name>A0A9W9KAB8_9EURO</name>
<dbReference type="SUPFAM" id="SSF109854">
    <property type="entry name" value="DinB/YfiT-like putative metalloenzymes"/>
    <property type="match status" value="1"/>
</dbReference>
<dbReference type="Proteomes" id="UP001149074">
    <property type="component" value="Unassembled WGS sequence"/>
</dbReference>
<keyword evidence="2" id="KW-1185">Reference proteome</keyword>
<accession>A0A9W9KAB8</accession>
<dbReference type="Gene3D" id="1.20.120.450">
    <property type="entry name" value="dinb family like domain"/>
    <property type="match status" value="1"/>
</dbReference>
<sequence>MYPLTDQVRIATQFSENMAAKLTGRQPTVFEGSPMTFAEFNERIETVRRILKEADKDVVNENCDKVAPTPIPPASSIDMSPATYAHRIALPNIYFHLSTAYGILRKAGVPLGKRDYFTGFYQPKMAGGN</sequence>
<evidence type="ECO:0000313" key="1">
    <source>
        <dbReference type="EMBL" id="KAJ5098848.1"/>
    </source>
</evidence>
<dbReference type="RefSeq" id="XP_056474502.1">
    <property type="nucleotide sequence ID" value="XM_056618343.1"/>
</dbReference>
<comment type="caution">
    <text evidence="1">The sequence shown here is derived from an EMBL/GenBank/DDBJ whole genome shotgun (WGS) entry which is preliminary data.</text>
</comment>
<evidence type="ECO:0008006" key="3">
    <source>
        <dbReference type="Google" id="ProtNLM"/>
    </source>
</evidence>
<gene>
    <name evidence="1" type="ORF">N7532_005849</name>
</gene>
<reference evidence="1" key="2">
    <citation type="journal article" date="2023" name="IMA Fungus">
        <title>Comparative genomic study of the Penicillium genus elucidates a diverse pangenome and 15 lateral gene transfer events.</title>
        <authorList>
            <person name="Petersen C."/>
            <person name="Sorensen T."/>
            <person name="Nielsen M.R."/>
            <person name="Sondergaard T.E."/>
            <person name="Sorensen J.L."/>
            <person name="Fitzpatrick D.A."/>
            <person name="Frisvad J.C."/>
            <person name="Nielsen K.L."/>
        </authorList>
    </citation>
    <scope>NUCLEOTIDE SEQUENCE</scope>
    <source>
        <strain evidence="1">IBT 30761</strain>
    </source>
</reference>
<proteinExistence type="predicted"/>
<organism evidence="1 2">
    <name type="scientific">Penicillium argentinense</name>
    <dbReference type="NCBI Taxonomy" id="1131581"/>
    <lineage>
        <taxon>Eukaryota</taxon>
        <taxon>Fungi</taxon>
        <taxon>Dikarya</taxon>
        <taxon>Ascomycota</taxon>
        <taxon>Pezizomycotina</taxon>
        <taxon>Eurotiomycetes</taxon>
        <taxon>Eurotiomycetidae</taxon>
        <taxon>Eurotiales</taxon>
        <taxon>Aspergillaceae</taxon>
        <taxon>Penicillium</taxon>
    </lineage>
</organism>
<dbReference type="AlphaFoldDB" id="A0A9W9KAB8"/>
<dbReference type="EMBL" id="JAPQKI010000005">
    <property type="protein sequence ID" value="KAJ5098848.1"/>
    <property type="molecule type" value="Genomic_DNA"/>
</dbReference>
<dbReference type="PANTHER" id="PTHR36922">
    <property type="entry name" value="BLL2446 PROTEIN"/>
    <property type="match status" value="1"/>
</dbReference>
<reference evidence="1" key="1">
    <citation type="submission" date="2022-11" db="EMBL/GenBank/DDBJ databases">
        <authorList>
            <person name="Petersen C."/>
        </authorList>
    </citation>
    <scope>NUCLEOTIDE SEQUENCE</scope>
    <source>
        <strain evidence="1">IBT 30761</strain>
    </source>
</reference>
<dbReference type="PANTHER" id="PTHR36922:SF1">
    <property type="entry name" value="DUF1993 DOMAIN-CONTAINING PROTEIN"/>
    <property type="match status" value="1"/>
</dbReference>
<dbReference type="OrthoDB" id="3724345at2759"/>
<protein>
    <recommendedName>
        <fullName evidence="3">DUF1993 domain-containing protein</fullName>
    </recommendedName>
</protein>